<dbReference type="Pfam" id="PF14310">
    <property type="entry name" value="Fn3-like"/>
    <property type="match status" value="1"/>
</dbReference>
<accession>A0ABW3FVY8</accession>
<reference evidence="3" key="1">
    <citation type="journal article" date="2019" name="Int. J. Syst. Evol. Microbiol.">
        <title>The Global Catalogue of Microorganisms (GCM) 10K type strain sequencing project: providing services to taxonomists for standard genome sequencing and annotation.</title>
        <authorList>
            <consortium name="The Broad Institute Genomics Platform"/>
            <consortium name="The Broad Institute Genome Sequencing Center for Infectious Disease"/>
            <person name="Wu L."/>
            <person name="Ma J."/>
        </authorList>
    </citation>
    <scope>NUCLEOTIDE SEQUENCE [LARGE SCALE GENOMIC DNA]</scope>
    <source>
        <strain evidence="3">CCUG 56401</strain>
    </source>
</reference>
<name>A0ABW3FVY8_9PSEU</name>
<gene>
    <name evidence="2" type="ORF">ACFQ16_16875</name>
</gene>
<dbReference type="EMBL" id="JBHTIW010000012">
    <property type="protein sequence ID" value="MFD0921420.1"/>
    <property type="molecule type" value="Genomic_DNA"/>
</dbReference>
<evidence type="ECO:0000313" key="3">
    <source>
        <dbReference type="Proteomes" id="UP001597018"/>
    </source>
</evidence>
<dbReference type="InterPro" id="IPR013783">
    <property type="entry name" value="Ig-like_fold"/>
</dbReference>
<comment type="caution">
    <text evidence="2">The sequence shown here is derived from an EMBL/GenBank/DDBJ whole genome shotgun (WGS) entry which is preliminary data.</text>
</comment>
<evidence type="ECO:0000259" key="1">
    <source>
        <dbReference type="SMART" id="SM01217"/>
    </source>
</evidence>
<proteinExistence type="predicted"/>
<dbReference type="SMART" id="SM01217">
    <property type="entry name" value="Fn3_like"/>
    <property type="match status" value="1"/>
</dbReference>
<dbReference type="Proteomes" id="UP001597018">
    <property type="component" value="Unassembled WGS sequence"/>
</dbReference>
<protein>
    <submittedName>
        <fullName evidence="2">Fibronectin type III-like domain-contianing protein</fullName>
    </submittedName>
</protein>
<organism evidence="2 3">
    <name type="scientific">Saccharopolyspora rosea</name>
    <dbReference type="NCBI Taxonomy" id="524884"/>
    <lineage>
        <taxon>Bacteria</taxon>
        <taxon>Bacillati</taxon>
        <taxon>Actinomycetota</taxon>
        <taxon>Actinomycetes</taxon>
        <taxon>Pseudonocardiales</taxon>
        <taxon>Pseudonocardiaceae</taxon>
        <taxon>Saccharopolyspora</taxon>
    </lineage>
</organism>
<dbReference type="InterPro" id="IPR026891">
    <property type="entry name" value="Fn3-like"/>
</dbReference>
<sequence>MGLLRRCGACSSVSPRWPATRCPFSRIPATRWLASFSPVHADAGAIAEVVLPLPRRAFADWQDTGWHHEPGTFDVLVGPSVLDLPLRTEVELTE</sequence>
<feature type="domain" description="Fibronectin type III-like" evidence="1">
    <location>
        <begin position="24"/>
        <end position="81"/>
    </location>
</feature>
<evidence type="ECO:0000313" key="2">
    <source>
        <dbReference type="EMBL" id="MFD0921420.1"/>
    </source>
</evidence>
<dbReference type="Gene3D" id="2.60.40.10">
    <property type="entry name" value="Immunoglobulins"/>
    <property type="match status" value="1"/>
</dbReference>
<keyword evidence="3" id="KW-1185">Reference proteome</keyword>
<dbReference type="RefSeq" id="WP_380758457.1">
    <property type="nucleotide sequence ID" value="NZ_BAABLT010000024.1"/>
</dbReference>